<dbReference type="InterPro" id="IPR001087">
    <property type="entry name" value="GDSL"/>
</dbReference>
<proteinExistence type="predicted"/>
<dbReference type="PROSITE" id="PS51257">
    <property type="entry name" value="PROKAR_LIPOPROTEIN"/>
    <property type="match status" value="1"/>
</dbReference>
<dbReference type="PANTHER" id="PTHR45648:SF22">
    <property type="entry name" value="GDSL LIPASE_ACYLHYDROLASE FAMILY PROTEIN (AFU_ORTHOLOGUE AFUA_4G14700)"/>
    <property type="match status" value="1"/>
</dbReference>
<dbReference type="PANTHER" id="PTHR45648">
    <property type="entry name" value="GDSL LIPASE/ACYLHYDROLASE FAMILY PROTEIN (AFU_ORTHOLOGUE AFUA_4G14700)"/>
    <property type="match status" value="1"/>
</dbReference>
<dbReference type="RefSeq" id="WP_267848017.1">
    <property type="nucleotide sequence ID" value="NZ_JAPMXC010000002.1"/>
</dbReference>
<sequence length="378" mass="38249">MFLSRKTLGRTRNTLSGIAFLMLAGCGGGHDGSTTSSTAAGGVDLQVVSFGDSLSDVGTYAGTGSAGFVRGRYTTNPGEVWTQKVAEYYGGTLTAAYLGGYGTPLVASTGLGYAQGGSRVTDPIGESHATTSATDYSAATTVPIVTQVQEYLSAHGTFNANQLVLINGGANDIFIQATTLVEAVAADVAAGMTLQAAITQETQTTLVPVATALAAQVAAVLAAGATHVVVSNVPDIGQTPLALALGTQGQAILTAVAQAYNTALYAALQSAGNLSKVVYVDAFTWQDNLSTNYVANGFTVSNTATACNLTAMAAVAVAAGLSDPTSYASSLYCTSAYLTAAGADQTYLFADDVHPTTHTHALFAAYVEQQIAASGLGK</sequence>
<protein>
    <submittedName>
        <fullName evidence="2">SGNH/GDSL hydrolase family protein</fullName>
    </submittedName>
</protein>
<dbReference type="SUPFAM" id="SSF52266">
    <property type="entry name" value="SGNH hydrolase"/>
    <property type="match status" value="1"/>
</dbReference>
<keyword evidence="3" id="KW-1185">Reference proteome</keyword>
<dbReference type="Pfam" id="PF00657">
    <property type="entry name" value="Lipase_GDSL"/>
    <property type="match status" value="1"/>
</dbReference>
<dbReference type="InterPro" id="IPR051058">
    <property type="entry name" value="GDSL_Est/Lipase"/>
</dbReference>
<dbReference type="GO" id="GO:0016787">
    <property type="term" value="F:hydrolase activity"/>
    <property type="evidence" value="ECO:0007669"/>
    <property type="project" value="UniProtKB-KW"/>
</dbReference>
<keyword evidence="1 2" id="KW-0378">Hydrolase</keyword>
<gene>
    <name evidence="2" type="ORF">OVY01_13040</name>
</gene>
<dbReference type="EMBL" id="JAPMXC010000002">
    <property type="protein sequence ID" value="MCY0388146.1"/>
    <property type="molecule type" value="Genomic_DNA"/>
</dbReference>
<name>A0ABT3ZNM3_9BURK</name>
<reference evidence="2" key="1">
    <citation type="submission" date="2022-11" db="EMBL/GenBank/DDBJ databases">
        <title>Robbsia betulipollinis sp. nov., isolated from pollen of birch (Betula pendula).</title>
        <authorList>
            <person name="Shi H."/>
            <person name="Ambika Manirajan B."/>
            <person name="Ratering S."/>
            <person name="Geissler-Plaum R."/>
            <person name="Schnell S."/>
        </authorList>
    </citation>
    <scope>NUCLEOTIDE SEQUENCE</scope>
    <source>
        <strain evidence="2">Bb-Pol-6</strain>
    </source>
</reference>
<dbReference type="Gene3D" id="3.40.50.1110">
    <property type="entry name" value="SGNH hydrolase"/>
    <property type="match status" value="1"/>
</dbReference>
<organism evidence="2 3">
    <name type="scientific">Robbsia betulipollinis</name>
    <dbReference type="NCBI Taxonomy" id="2981849"/>
    <lineage>
        <taxon>Bacteria</taxon>
        <taxon>Pseudomonadati</taxon>
        <taxon>Pseudomonadota</taxon>
        <taxon>Betaproteobacteria</taxon>
        <taxon>Burkholderiales</taxon>
        <taxon>Burkholderiaceae</taxon>
        <taxon>Robbsia</taxon>
    </lineage>
</organism>
<comment type="caution">
    <text evidence="2">The sequence shown here is derived from an EMBL/GenBank/DDBJ whole genome shotgun (WGS) entry which is preliminary data.</text>
</comment>
<accession>A0ABT3ZNM3</accession>
<evidence type="ECO:0000313" key="2">
    <source>
        <dbReference type="EMBL" id="MCY0388146.1"/>
    </source>
</evidence>
<evidence type="ECO:0000256" key="1">
    <source>
        <dbReference type="ARBA" id="ARBA00022801"/>
    </source>
</evidence>
<evidence type="ECO:0000313" key="3">
    <source>
        <dbReference type="Proteomes" id="UP001082899"/>
    </source>
</evidence>
<dbReference type="Proteomes" id="UP001082899">
    <property type="component" value="Unassembled WGS sequence"/>
</dbReference>
<dbReference type="InterPro" id="IPR036514">
    <property type="entry name" value="SGNH_hydro_sf"/>
</dbReference>